<feature type="transmembrane region" description="Helical" evidence="7">
    <location>
        <begin position="6"/>
        <end position="21"/>
    </location>
</feature>
<evidence type="ECO:0000256" key="5">
    <source>
        <dbReference type="ARBA" id="ARBA00022989"/>
    </source>
</evidence>
<keyword evidence="4 7" id="KW-0812">Transmembrane</keyword>
<protein>
    <submittedName>
        <fullName evidence="8">Na(+)/H(+) antiporter subunit C</fullName>
    </submittedName>
</protein>
<dbReference type="PANTHER" id="PTHR34583:SF2">
    <property type="entry name" value="ANTIPORTER SUBUNIT MNHC2-RELATED"/>
    <property type="match status" value="1"/>
</dbReference>
<evidence type="ECO:0000256" key="6">
    <source>
        <dbReference type="ARBA" id="ARBA00023136"/>
    </source>
</evidence>
<evidence type="ECO:0000256" key="1">
    <source>
        <dbReference type="ARBA" id="ARBA00004651"/>
    </source>
</evidence>
<dbReference type="Gene3D" id="1.10.287.3510">
    <property type="match status" value="1"/>
</dbReference>
<evidence type="ECO:0000256" key="2">
    <source>
        <dbReference type="ARBA" id="ARBA00010388"/>
    </source>
</evidence>
<comment type="subcellular location">
    <subcellularLocation>
        <location evidence="1">Cell membrane</location>
        <topology evidence="1">Multi-pass membrane protein</topology>
    </subcellularLocation>
</comment>
<gene>
    <name evidence="8" type="ORF">J42TS3_16170</name>
</gene>
<comment type="caution">
    <text evidence="8">The sequence shown here is derived from an EMBL/GenBank/DDBJ whole genome shotgun (WGS) entry which is preliminary data.</text>
</comment>
<keyword evidence="6 7" id="KW-0472">Membrane</keyword>
<evidence type="ECO:0000313" key="9">
    <source>
        <dbReference type="Proteomes" id="UP000679992"/>
    </source>
</evidence>
<evidence type="ECO:0000313" key="8">
    <source>
        <dbReference type="EMBL" id="GIP52582.1"/>
    </source>
</evidence>
<dbReference type="NCBIfam" id="NF009303">
    <property type="entry name" value="PRK12660.1"/>
    <property type="match status" value="1"/>
</dbReference>
<dbReference type="EMBL" id="BOSL01000004">
    <property type="protein sequence ID" value="GIP52582.1"/>
    <property type="molecule type" value="Genomic_DNA"/>
</dbReference>
<evidence type="ECO:0000256" key="7">
    <source>
        <dbReference type="SAM" id="Phobius"/>
    </source>
</evidence>
<keyword evidence="3" id="KW-1003">Cell membrane</keyword>
<dbReference type="NCBIfam" id="NF006372">
    <property type="entry name" value="PRK08600.1"/>
    <property type="match status" value="1"/>
</dbReference>
<feature type="transmembrane region" description="Helical" evidence="7">
    <location>
        <begin position="69"/>
        <end position="92"/>
    </location>
</feature>
<keyword evidence="9" id="KW-1185">Reference proteome</keyword>
<reference evidence="8 9" key="1">
    <citation type="submission" date="2021-03" db="EMBL/GenBank/DDBJ databases">
        <title>Antimicrobial resistance genes in bacteria isolated from Japanese honey, and their potential for conferring macrolide and lincosamide resistance in the American foulbrood pathogen Paenibacillus larvae.</title>
        <authorList>
            <person name="Okamoto M."/>
            <person name="Kumagai M."/>
            <person name="Kanamori H."/>
            <person name="Takamatsu D."/>
        </authorList>
    </citation>
    <scope>NUCLEOTIDE SEQUENCE [LARGE SCALE GENOMIC DNA]</scope>
    <source>
        <strain evidence="8 9">J42TS3</strain>
    </source>
</reference>
<feature type="transmembrane region" description="Helical" evidence="7">
    <location>
        <begin position="28"/>
        <end position="49"/>
    </location>
</feature>
<dbReference type="Proteomes" id="UP000679992">
    <property type="component" value="Unassembled WGS sequence"/>
</dbReference>
<dbReference type="RefSeq" id="WP_211022439.1">
    <property type="nucleotide sequence ID" value="NZ_BOSL01000004.1"/>
</dbReference>
<keyword evidence="5 7" id="KW-1133">Transmembrane helix</keyword>
<name>A0ABQ4M9E5_9BACL</name>
<dbReference type="InterPro" id="IPR050601">
    <property type="entry name" value="CPA3_antiporter_subunitC"/>
</dbReference>
<dbReference type="InterPro" id="IPR039428">
    <property type="entry name" value="NUOK/Mnh_C1-like"/>
</dbReference>
<organism evidence="8 9">
    <name type="scientific">Paenibacillus vini</name>
    <dbReference type="NCBI Taxonomy" id="1476024"/>
    <lineage>
        <taxon>Bacteria</taxon>
        <taxon>Bacillati</taxon>
        <taxon>Bacillota</taxon>
        <taxon>Bacilli</taxon>
        <taxon>Bacillales</taxon>
        <taxon>Paenibacillaceae</taxon>
        <taxon>Paenibacillus</taxon>
    </lineage>
</organism>
<evidence type="ECO:0000256" key="4">
    <source>
        <dbReference type="ARBA" id="ARBA00022692"/>
    </source>
</evidence>
<dbReference type="PANTHER" id="PTHR34583">
    <property type="entry name" value="ANTIPORTER SUBUNIT MNHC2-RELATED"/>
    <property type="match status" value="1"/>
</dbReference>
<sequence length="112" mass="11983">MDTLIVILVGILVTIGTYLILSRHLLRIVLGTSIIGHAVNLLIITSGGLKTGAAPLLGEKITDFTDALPQALVLTAIVINFAVTALVLVLCYRAYQGFGTDDLEQLRGEEHE</sequence>
<dbReference type="Pfam" id="PF00420">
    <property type="entry name" value="Oxidored_q2"/>
    <property type="match status" value="1"/>
</dbReference>
<evidence type="ECO:0000256" key="3">
    <source>
        <dbReference type="ARBA" id="ARBA00022475"/>
    </source>
</evidence>
<proteinExistence type="inferred from homology"/>
<comment type="similarity">
    <text evidence="2">Belongs to the CPA3 antiporters (TC 2.A.63) subunit C family.</text>
</comment>
<accession>A0ABQ4M9E5</accession>